<name>A0A7Y6IEL4_9ACTN</name>
<sequence>MTLHPNLDPELREALERTPPHTLEAATLTPEVVARQRAELDALLALMPPPGPGVVVEDRRVPGPGGDVRLRVHAPAAPPDPSRPAGRPCLYWIHGGGMVFGRPEMDDGLLAGYVERLGCVAVSVDYRLAPEHPHPAPVEDCYAGLVWTAANAAGLGADPSRLAVAGMSAGGGLAAATALLARDRGGPAVAFQLLACPMLDDRGLTPSSRRLADAPLWDGAANAFGWRALLGDRAGGEDVSPYAAPARAADLSGLPPAFVDVTELEIFRDEALDYARRLAEAGVSTEFHLYPGGFHGFDVLLPDTELGRAVSATRLAALRRAFRTGTPAPERSPAPGQ</sequence>
<keyword evidence="4" id="KW-1185">Reference proteome</keyword>
<accession>A0A7Y6IEL4</accession>
<dbReference type="InterPro" id="IPR029058">
    <property type="entry name" value="AB_hydrolase_fold"/>
</dbReference>
<dbReference type="SUPFAM" id="SSF53474">
    <property type="entry name" value="alpha/beta-Hydrolases"/>
    <property type="match status" value="1"/>
</dbReference>
<evidence type="ECO:0000259" key="2">
    <source>
        <dbReference type="Pfam" id="PF07859"/>
    </source>
</evidence>
<dbReference type="AlphaFoldDB" id="A0A7Y6IEL4"/>
<dbReference type="InterPro" id="IPR050300">
    <property type="entry name" value="GDXG_lipolytic_enzyme"/>
</dbReference>
<dbReference type="Proteomes" id="UP000586042">
    <property type="component" value="Unassembled WGS sequence"/>
</dbReference>
<keyword evidence="1 3" id="KW-0378">Hydrolase</keyword>
<evidence type="ECO:0000313" key="3">
    <source>
        <dbReference type="EMBL" id="NUW36772.1"/>
    </source>
</evidence>
<dbReference type="EMBL" id="JABWGN010000017">
    <property type="protein sequence ID" value="NUW36772.1"/>
    <property type="molecule type" value="Genomic_DNA"/>
</dbReference>
<dbReference type="InterPro" id="IPR013094">
    <property type="entry name" value="AB_hydrolase_3"/>
</dbReference>
<reference evidence="3 4" key="1">
    <citation type="submission" date="2020-06" db="EMBL/GenBank/DDBJ databases">
        <title>Nonomuraea sp. SMC257, a novel actinomycete isolated from soil.</title>
        <authorList>
            <person name="Chanama M."/>
        </authorList>
    </citation>
    <scope>NUCLEOTIDE SEQUENCE [LARGE SCALE GENOMIC DNA]</scope>
    <source>
        <strain evidence="3 4">SMC257</strain>
    </source>
</reference>
<dbReference type="Gene3D" id="3.40.50.1820">
    <property type="entry name" value="alpha/beta hydrolase"/>
    <property type="match status" value="1"/>
</dbReference>
<gene>
    <name evidence="3" type="ORF">HTZ77_36000</name>
</gene>
<dbReference type="Pfam" id="PF07859">
    <property type="entry name" value="Abhydrolase_3"/>
    <property type="match status" value="1"/>
</dbReference>
<dbReference type="PANTHER" id="PTHR48081">
    <property type="entry name" value="AB HYDROLASE SUPERFAMILY PROTEIN C4A8.06C"/>
    <property type="match status" value="1"/>
</dbReference>
<evidence type="ECO:0000256" key="1">
    <source>
        <dbReference type="ARBA" id="ARBA00022801"/>
    </source>
</evidence>
<dbReference type="RefSeq" id="WP_175594231.1">
    <property type="nucleotide sequence ID" value="NZ_JABWGN010000017.1"/>
</dbReference>
<protein>
    <submittedName>
        <fullName evidence="3">Alpha/beta hydrolase</fullName>
    </submittedName>
</protein>
<dbReference type="GO" id="GO:0016787">
    <property type="term" value="F:hydrolase activity"/>
    <property type="evidence" value="ECO:0007669"/>
    <property type="project" value="UniProtKB-KW"/>
</dbReference>
<proteinExistence type="predicted"/>
<evidence type="ECO:0000313" key="4">
    <source>
        <dbReference type="Proteomes" id="UP000586042"/>
    </source>
</evidence>
<dbReference type="PANTHER" id="PTHR48081:SF8">
    <property type="entry name" value="ALPHA_BETA HYDROLASE FOLD-3 DOMAIN-CONTAINING PROTEIN-RELATED"/>
    <property type="match status" value="1"/>
</dbReference>
<feature type="domain" description="Alpha/beta hydrolase fold-3" evidence="2">
    <location>
        <begin position="91"/>
        <end position="297"/>
    </location>
</feature>
<organism evidence="3 4">
    <name type="scientific">Nonomuraea montanisoli</name>
    <dbReference type="NCBI Taxonomy" id="2741721"/>
    <lineage>
        <taxon>Bacteria</taxon>
        <taxon>Bacillati</taxon>
        <taxon>Actinomycetota</taxon>
        <taxon>Actinomycetes</taxon>
        <taxon>Streptosporangiales</taxon>
        <taxon>Streptosporangiaceae</taxon>
        <taxon>Nonomuraea</taxon>
    </lineage>
</organism>
<comment type="caution">
    <text evidence="3">The sequence shown here is derived from an EMBL/GenBank/DDBJ whole genome shotgun (WGS) entry which is preliminary data.</text>
</comment>